<dbReference type="PANTHER" id="PTHR31423">
    <property type="entry name" value="YBAK DOMAIN-CONTAINING PROTEIN"/>
    <property type="match status" value="1"/>
</dbReference>
<dbReference type="CDD" id="cd04335">
    <property type="entry name" value="PrdX_deacylase"/>
    <property type="match status" value="1"/>
</dbReference>
<feature type="domain" description="YbaK/aminoacyl-tRNA synthetase-associated" evidence="2">
    <location>
        <begin position="14"/>
        <end position="139"/>
    </location>
</feature>
<dbReference type="Pfam" id="PF04073">
    <property type="entry name" value="tRNA_edit"/>
    <property type="match status" value="1"/>
</dbReference>
<dbReference type="EMBL" id="JADIMV010000148">
    <property type="protein sequence ID" value="MBO8440723.1"/>
    <property type="molecule type" value="Genomic_DNA"/>
</dbReference>
<dbReference type="InterPro" id="IPR040285">
    <property type="entry name" value="ProX/PRXD1"/>
</dbReference>
<protein>
    <submittedName>
        <fullName evidence="3">Prolyl-tRNA synthetase associated domain-containing protein</fullName>
    </submittedName>
</protein>
<comment type="similarity">
    <text evidence="1">Belongs to the PRORSD1 family.</text>
</comment>
<dbReference type="Gene3D" id="3.90.960.10">
    <property type="entry name" value="YbaK/aminoacyl-tRNA synthetase-associated domain"/>
    <property type="match status" value="1"/>
</dbReference>
<dbReference type="SUPFAM" id="SSF55826">
    <property type="entry name" value="YbaK/ProRS associated domain"/>
    <property type="match status" value="1"/>
</dbReference>
<evidence type="ECO:0000256" key="1">
    <source>
        <dbReference type="ARBA" id="ARBA00010201"/>
    </source>
</evidence>
<evidence type="ECO:0000259" key="2">
    <source>
        <dbReference type="Pfam" id="PF04073"/>
    </source>
</evidence>
<reference evidence="3" key="1">
    <citation type="submission" date="2020-10" db="EMBL/GenBank/DDBJ databases">
        <authorList>
            <person name="Gilroy R."/>
        </authorList>
    </citation>
    <scope>NUCLEOTIDE SEQUENCE</scope>
    <source>
        <strain evidence="3">3924</strain>
    </source>
</reference>
<sequence length="153" mass="18080">MLDSLNIGYEYIEHPEAPTIEIAKRYWTGHDARHCKNLFFRNHKGRHYLVLLDCDREMDIHAIERQLRQGKLSFASPVRLMRYLGVTPGSVTPFGLINDTERHVHVFIDRNLHEAERVSFHPCINTASLIIRREDLIKFLDHLGSTWEWIDLY</sequence>
<dbReference type="GO" id="GO:0002161">
    <property type="term" value="F:aminoacyl-tRNA deacylase activity"/>
    <property type="evidence" value="ECO:0007669"/>
    <property type="project" value="InterPro"/>
</dbReference>
<proteinExistence type="inferred from homology"/>
<evidence type="ECO:0000313" key="3">
    <source>
        <dbReference type="EMBL" id="MBO8440723.1"/>
    </source>
</evidence>
<evidence type="ECO:0000313" key="4">
    <source>
        <dbReference type="Proteomes" id="UP000712007"/>
    </source>
</evidence>
<dbReference type="FunFam" id="3.90.960.10:FF:000005">
    <property type="entry name" value="Putative prolyl-tRNA synthetase"/>
    <property type="match status" value="1"/>
</dbReference>
<gene>
    <name evidence="3" type="ORF">IAC51_08770</name>
</gene>
<name>A0A940DLE3_9BACT</name>
<reference evidence="3" key="2">
    <citation type="journal article" date="2021" name="PeerJ">
        <title>Extensive microbial diversity within the chicken gut microbiome revealed by metagenomics and culture.</title>
        <authorList>
            <person name="Gilroy R."/>
            <person name="Ravi A."/>
            <person name="Getino M."/>
            <person name="Pursley I."/>
            <person name="Horton D.L."/>
            <person name="Alikhan N.F."/>
            <person name="Baker D."/>
            <person name="Gharbi K."/>
            <person name="Hall N."/>
            <person name="Watson M."/>
            <person name="Adriaenssens E.M."/>
            <person name="Foster-Nyarko E."/>
            <person name="Jarju S."/>
            <person name="Secka A."/>
            <person name="Antonio M."/>
            <person name="Oren A."/>
            <person name="Chaudhuri R.R."/>
            <person name="La Ragione R."/>
            <person name="Hildebrand F."/>
            <person name="Pallen M.J."/>
        </authorList>
    </citation>
    <scope>NUCLEOTIDE SEQUENCE</scope>
    <source>
        <strain evidence="3">3924</strain>
    </source>
</reference>
<organism evidence="3 4">
    <name type="scientific">Candidatus Aphodosoma intestinipullorum</name>
    <dbReference type="NCBI Taxonomy" id="2840674"/>
    <lineage>
        <taxon>Bacteria</taxon>
        <taxon>Pseudomonadati</taxon>
        <taxon>Bacteroidota</taxon>
        <taxon>Bacteroidia</taxon>
        <taxon>Bacteroidales</taxon>
        <taxon>Candidatus Aphodosoma</taxon>
    </lineage>
</organism>
<dbReference type="PANTHER" id="PTHR31423:SF3">
    <property type="entry name" value="PROLYL-TRNA SYNTHETASE ASSOCIATED DOMAIN-CONTAINING PROTEIN 1-RELATED"/>
    <property type="match status" value="1"/>
</dbReference>
<accession>A0A940DLE3</accession>
<dbReference type="Proteomes" id="UP000712007">
    <property type="component" value="Unassembled WGS sequence"/>
</dbReference>
<comment type="caution">
    <text evidence="3">The sequence shown here is derived from an EMBL/GenBank/DDBJ whole genome shotgun (WGS) entry which is preliminary data.</text>
</comment>
<dbReference type="AlphaFoldDB" id="A0A940DLE3"/>
<dbReference type="InterPro" id="IPR036754">
    <property type="entry name" value="YbaK/aa-tRNA-synt-asso_dom_sf"/>
</dbReference>
<dbReference type="InterPro" id="IPR007214">
    <property type="entry name" value="YbaK/aa-tRNA-synth-assoc-dom"/>
</dbReference>